<reference evidence="2" key="1">
    <citation type="submission" date="2022-10" db="EMBL/GenBank/DDBJ databases">
        <title>Genome assembly of Pristionchus species.</title>
        <authorList>
            <person name="Yoshida K."/>
            <person name="Sommer R.J."/>
        </authorList>
    </citation>
    <scope>NUCLEOTIDE SEQUENCE [LARGE SCALE GENOMIC DNA]</scope>
    <source>
        <strain evidence="2">RS5460</strain>
    </source>
</reference>
<feature type="non-terminal residue" evidence="1">
    <location>
        <position position="166"/>
    </location>
</feature>
<name>A0AAN5IFR8_9BILA</name>
<gene>
    <name evidence="1" type="ORF">PMAYCL1PPCAC_31636</name>
</gene>
<evidence type="ECO:0000313" key="2">
    <source>
        <dbReference type="Proteomes" id="UP001328107"/>
    </source>
</evidence>
<proteinExistence type="predicted"/>
<dbReference type="AlphaFoldDB" id="A0AAN5IFR8"/>
<accession>A0AAN5IFR8</accession>
<dbReference type="EMBL" id="BTRK01000006">
    <property type="protein sequence ID" value="GMR61441.1"/>
    <property type="molecule type" value="Genomic_DNA"/>
</dbReference>
<organism evidence="1 2">
    <name type="scientific">Pristionchus mayeri</name>
    <dbReference type="NCBI Taxonomy" id="1317129"/>
    <lineage>
        <taxon>Eukaryota</taxon>
        <taxon>Metazoa</taxon>
        <taxon>Ecdysozoa</taxon>
        <taxon>Nematoda</taxon>
        <taxon>Chromadorea</taxon>
        <taxon>Rhabditida</taxon>
        <taxon>Rhabditina</taxon>
        <taxon>Diplogasteromorpha</taxon>
        <taxon>Diplogasteroidea</taxon>
        <taxon>Neodiplogasteridae</taxon>
        <taxon>Pristionchus</taxon>
    </lineage>
</organism>
<comment type="caution">
    <text evidence="1">The sequence shown here is derived from an EMBL/GenBank/DDBJ whole genome shotgun (WGS) entry which is preliminary data.</text>
</comment>
<evidence type="ECO:0000313" key="1">
    <source>
        <dbReference type="EMBL" id="GMR61441.1"/>
    </source>
</evidence>
<sequence length="166" mass="19193">SAWMMPLPNDISVDQVRILAATIEYKKKLTEVKVNDWFDMFKHTKKPADMHAHFMQSYKDKGIFNIEEVSVKTIEKSIENVSLEWAEARMRLCDFIARTIFKREKLQLEPHCAKAVLAEVDRLTALEPLSPFNMSIAVGRFSFHPGDTPRWTPFNEFDVPLLVIPA</sequence>
<keyword evidence="2" id="KW-1185">Reference proteome</keyword>
<protein>
    <submittedName>
        <fullName evidence="1">Uncharacterized protein</fullName>
    </submittedName>
</protein>
<dbReference type="Proteomes" id="UP001328107">
    <property type="component" value="Unassembled WGS sequence"/>
</dbReference>
<feature type="non-terminal residue" evidence="1">
    <location>
        <position position="1"/>
    </location>
</feature>